<dbReference type="SMART" id="SM00220">
    <property type="entry name" value="S_TKc"/>
    <property type="match status" value="1"/>
</dbReference>
<protein>
    <recommendedName>
        <fullName evidence="6">Protein kinase domain-containing protein</fullName>
    </recommendedName>
</protein>
<feature type="domain" description="Protein kinase" evidence="6">
    <location>
        <begin position="22"/>
        <end position="292"/>
    </location>
</feature>
<dbReference type="InterPro" id="IPR050538">
    <property type="entry name" value="MAP_kinase_kinase_kinase"/>
</dbReference>
<evidence type="ECO:0000259" key="6">
    <source>
        <dbReference type="PROSITE" id="PS50011"/>
    </source>
</evidence>
<keyword evidence="3" id="KW-0547">Nucleotide-binding</keyword>
<evidence type="ECO:0000313" key="7">
    <source>
        <dbReference type="EMBL" id="CAD9201873.1"/>
    </source>
</evidence>
<keyword evidence="2" id="KW-0808">Transferase</keyword>
<evidence type="ECO:0000256" key="5">
    <source>
        <dbReference type="ARBA" id="ARBA00022840"/>
    </source>
</evidence>
<evidence type="ECO:0000256" key="3">
    <source>
        <dbReference type="ARBA" id="ARBA00022741"/>
    </source>
</evidence>
<dbReference type="PANTHER" id="PTHR48016:SF56">
    <property type="entry name" value="MAPKK KINASE"/>
    <property type="match status" value="1"/>
</dbReference>
<dbReference type="SUPFAM" id="SSF56112">
    <property type="entry name" value="Protein kinase-like (PK-like)"/>
    <property type="match status" value="1"/>
</dbReference>
<evidence type="ECO:0000256" key="4">
    <source>
        <dbReference type="ARBA" id="ARBA00022777"/>
    </source>
</evidence>
<sequence>MERANSQLQIPQFLQIPEARLEFGEHISSEGSSGTVFKGVWTRDDGERLPVAIKCIKCRGEIGSPQYNSTIRLFEQEIEVFNSSTGCGDRVCQMYGVSELSDGETLCCVMKLYGQSLADLLEEKNHNPFSLNKVYKYSVECLEALVALHNNGVIMQDLKPSNVLLDEDGKAVVSDFDMAHDVGTRNGVAHVNGSLGTPAYQSPEAWDPNSFGGVTVKTDIWAFACVVVELATGREPWPDMRWPAIRKAILSNCETPEIPNSLPQDMQVILRRCFDICPEKRPHAEEVLAEFIRMRAK</sequence>
<evidence type="ECO:0000256" key="1">
    <source>
        <dbReference type="ARBA" id="ARBA00006529"/>
    </source>
</evidence>
<dbReference type="InterPro" id="IPR000719">
    <property type="entry name" value="Prot_kinase_dom"/>
</dbReference>
<dbReference type="Gene3D" id="3.30.200.20">
    <property type="entry name" value="Phosphorylase Kinase, domain 1"/>
    <property type="match status" value="1"/>
</dbReference>
<dbReference type="PANTHER" id="PTHR48016">
    <property type="entry name" value="MAP KINASE KINASE KINASE SSK2-RELATED-RELATED"/>
    <property type="match status" value="1"/>
</dbReference>
<name>A0A6U1F101_9CHLO</name>
<dbReference type="EMBL" id="HBGG01008168">
    <property type="protein sequence ID" value="CAD9201874.1"/>
    <property type="molecule type" value="Transcribed_RNA"/>
</dbReference>
<dbReference type="PROSITE" id="PS50011">
    <property type="entry name" value="PROTEIN_KINASE_DOM"/>
    <property type="match status" value="1"/>
</dbReference>
<dbReference type="EMBL" id="HBGG01008167">
    <property type="protein sequence ID" value="CAD9201873.1"/>
    <property type="molecule type" value="Transcribed_RNA"/>
</dbReference>
<dbReference type="AlphaFoldDB" id="A0A6U1F101"/>
<reference evidence="8" key="1">
    <citation type="submission" date="2021-01" db="EMBL/GenBank/DDBJ databases">
        <authorList>
            <person name="Corre E."/>
            <person name="Pelletier E."/>
            <person name="Niang G."/>
            <person name="Scheremetjew M."/>
            <person name="Finn R."/>
            <person name="Kale V."/>
            <person name="Holt S."/>
            <person name="Cochrane G."/>
            <person name="Meng A."/>
            <person name="Brown T."/>
            <person name="Cohen L."/>
        </authorList>
    </citation>
    <scope>NUCLEOTIDE SEQUENCE</scope>
    <source>
        <strain evidence="8">PLY429</strain>
    </source>
</reference>
<accession>A0A6U1F101</accession>
<keyword evidence="5" id="KW-0067">ATP-binding</keyword>
<dbReference type="GO" id="GO:0004672">
    <property type="term" value="F:protein kinase activity"/>
    <property type="evidence" value="ECO:0007669"/>
    <property type="project" value="InterPro"/>
</dbReference>
<gene>
    <name evidence="7" type="ORF">TCHU04912_LOCUS4106</name>
    <name evidence="8" type="ORF">TCHU04912_LOCUS4107</name>
</gene>
<dbReference type="GO" id="GO:0005524">
    <property type="term" value="F:ATP binding"/>
    <property type="evidence" value="ECO:0007669"/>
    <property type="project" value="UniProtKB-KW"/>
</dbReference>
<dbReference type="Gene3D" id="1.10.510.10">
    <property type="entry name" value="Transferase(Phosphotransferase) domain 1"/>
    <property type="match status" value="1"/>
</dbReference>
<dbReference type="Pfam" id="PF00069">
    <property type="entry name" value="Pkinase"/>
    <property type="match status" value="1"/>
</dbReference>
<keyword evidence="4" id="KW-0418">Kinase</keyword>
<evidence type="ECO:0000313" key="8">
    <source>
        <dbReference type="EMBL" id="CAD9201874.1"/>
    </source>
</evidence>
<organism evidence="8">
    <name type="scientific">Tetraselmis chuii</name>
    <dbReference type="NCBI Taxonomy" id="63592"/>
    <lineage>
        <taxon>Eukaryota</taxon>
        <taxon>Viridiplantae</taxon>
        <taxon>Chlorophyta</taxon>
        <taxon>core chlorophytes</taxon>
        <taxon>Chlorodendrophyceae</taxon>
        <taxon>Chlorodendrales</taxon>
        <taxon>Chlorodendraceae</taxon>
        <taxon>Tetraselmis</taxon>
    </lineage>
</organism>
<dbReference type="InterPro" id="IPR011009">
    <property type="entry name" value="Kinase-like_dom_sf"/>
</dbReference>
<comment type="similarity">
    <text evidence="1">Belongs to the protein kinase superfamily. STE Ser/Thr protein kinase family. MAP kinase kinase kinase subfamily.</text>
</comment>
<dbReference type="PIRSF" id="PIRSF000654">
    <property type="entry name" value="Integrin-linked_kinase"/>
    <property type="match status" value="1"/>
</dbReference>
<proteinExistence type="inferred from homology"/>
<evidence type="ECO:0000256" key="2">
    <source>
        <dbReference type="ARBA" id="ARBA00022679"/>
    </source>
</evidence>